<dbReference type="Gene3D" id="3.30.1120.10">
    <property type="match status" value="1"/>
</dbReference>
<evidence type="ECO:0000313" key="6">
    <source>
        <dbReference type="EMBL" id="RJP68755.1"/>
    </source>
</evidence>
<proteinExistence type="inferred from homology"/>
<dbReference type="AlphaFoldDB" id="A0A419EWA3"/>
<dbReference type="CDD" id="cd16026">
    <property type="entry name" value="GALNS_like"/>
    <property type="match status" value="1"/>
</dbReference>
<evidence type="ECO:0000256" key="4">
    <source>
        <dbReference type="ARBA" id="ARBA00022837"/>
    </source>
</evidence>
<comment type="caution">
    <text evidence="6">The sequence shown here is derived from an EMBL/GenBank/DDBJ whole genome shotgun (WGS) entry which is preliminary data.</text>
</comment>
<dbReference type="PANTHER" id="PTHR42693">
    <property type="entry name" value="ARYLSULFATASE FAMILY MEMBER"/>
    <property type="match status" value="1"/>
</dbReference>
<dbReference type="Proteomes" id="UP000285961">
    <property type="component" value="Unassembled WGS sequence"/>
</dbReference>
<evidence type="ECO:0000313" key="7">
    <source>
        <dbReference type="Proteomes" id="UP000285961"/>
    </source>
</evidence>
<evidence type="ECO:0000259" key="5">
    <source>
        <dbReference type="Pfam" id="PF00884"/>
    </source>
</evidence>
<dbReference type="PROSITE" id="PS00149">
    <property type="entry name" value="SULFATASE_2"/>
    <property type="match status" value="1"/>
</dbReference>
<dbReference type="SUPFAM" id="SSF53649">
    <property type="entry name" value="Alkaline phosphatase-like"/>
    <property type="match status" value="1"/>
</dbReference>
<dbReference type="Pfam" id="PF14707">
    <property type="entry name" value="Sulfatase_C"/>
    <property type="match status" value="1"/>
</dbReference>
<protein>
    <submittedName>
        <fullName evidence="6">Arylsulfatase</fullName>
    </submittedName>
</protein>
<accession>A0A419EWA3</accession>
<dbReference type="PANTHER" id="PTHR42693:SF33">
    <property type="entry name" value="ARYLSULFATASE"/>
    <property type="match status" value="1"/>
</dbReference>
<dbReference type="Pfam" id="PF00884">
    <property type="entry name" value="Sulfatase"/>
    <property type="match status" value="1"/>
</dbReference>
<dbReference type="InterPro" id="IPR017850">
    <property type="entry name" value="Alkaline_phosphatase_core_sf"/>
</dbReference>
<gene>
    <name evidence="6" type="ORF">C4532_12325</name>
</gene>
<dbReference type="InterPro" id="IPR050738">
    <property type="entry name" value="Sulfatase"/>
</dbReference>
<keyword evidence="2" id="KW-0479">Metal-binding</keyword>
<reference evidence="6 7" key="1">
    <citation type="journal article" date="2017" name="ISME J.">
        <title>Energy and carbon metabolisms in a deep terrestrial subsurface fluid microbial community.</title>
        <authorList>
            <person name="Momper L."/>
            <person name="Jungbluth S.P."/>
            <person name="Lee M.D."/>
            <person name="Amend J.P."/>
        </authorList>
    </citation>
    <scope>NUCLEOTIDE SEQUENCE [LARGE SCALE GENOMIC DNA]</scope>
    <source>
        <strain evidence="6">SURF_17</strain>
    </source>
</reference>
<dbReference type="GO" id="GO:0046872">
    <property type="term" value="F:metal ion binding"/>
    <property type="evidence" value="ECO:0007669"/>
    <property type="project" value="UniProtKB-KW"/>
</dbReference>
<dbReference type="PROSITE" id="PS00523">
    <property type="entry name" value="SULFATASE_1"/>
    <property type="match status" value="1"/>
</dbReference>
<dbReference type="InterPro" id="IPR024607">
    <property type="entry name" value="Sulfatase_CS"/>
</dbReference>
<dbReference type="GO" id="GO:0004065">
    <property type="term" value="F:arylsulfatase activity"/>
    <property type="evidence" value="ECO:0007669"/>
    <property type="project" value="TreeGrafter"/>
</dbReference>
<dbReference type="Gene3D" id="3.40.720.10">
    <property type="entry name" value="Alkaline Phosphatase, subunit A"/>
    <property type="match status" value="1"/>
</dbReference>
<keyword evidence="4" id="KW-0106">Calcium</keyword>
<sequence length="538" mass="59770">MPEKTMSRRTVLRMGAMGAAAVGFAGLGLSCTSKNEKDLAWQFAFEPDVYVDPKRDAQPASEAIKEIQGFTGEKPNIIVILTDDMGYGDLGCYGCKAIRTPNIDGLAHSGIRFTDFYSSNALCSPSRAGLLTGRYPHRTGVTFPFPGGEDTAMRKLFRKMGLVFGSLGAIDMQGGASLAKGLPASEITIAEALKLAGYQTACIGKWHLGDFTKDAQYLPRKHGFDYFIGFNGANDDWPVAFWQNETELVKDIGIDQARYTGLFTKEAIDFIERSKDSPFFLYLCHKDPHQPCIPSEEFKDASEGGRHGDTVQEVDWSVGEVIKCLQRNDLENDTLLIFTSDNGPWYDGSPGGLRGRKGQSFDGGYRVPMIARWPGKIAAGSICSDPSMNIDFLPTFLALAGLDLPSDRIIDGKNIWGLLTAAETESPHEALFFFHHNELEGVRAGKWKYFRHINSYVWPVPQDKPHTPFGKVAGGYEYKSETGVTVPALGSWPLLYNMDLDPGENYNLIKKYPTVAKQMQESMERWEREFVRNPRGWI</sequence>
<feature type="domain" description="Sulfatase N-terminal" evidence="5">
    <location>
        <begin position="75"/>
        <end position="401"/>
    </location>
</feature>
<evidence type="ECO:0000256" key="1">
    <source>
        <dbReference type="ARBA" id="ARBA00008779"/>
    </source>
</evidence>
<keyword evidence="3" id="KW-0378">Hydrolase</keyword>
<dbReference type="InterPro" id="IPR006311">
    <property type="entry name" value="TAT_signal"/>
</dbReference>
<organism evidence="6 7">
    <name type="scientific">Candidatus Abyssobacteria bacterium SURF_17</name>
    <dbReference type="NCBI Taxonomy" id="2093361"/>
    <lineage>
        <taxon>Bacteria</taxon>
        <taxon>Pseudomonadati</taxon>
        <taxon>Candidatus Hydrogenedentota</taxon>
        <taxon>Candidatus Abyssobacteria</taxon>
    </lineage>
</organism>
<dbReference type="PROSITE" id="PS51257">
    <property type="entry name" value="PROKAR_LIPOPROTEIN"/>
    <property type="match status" value="1"/>
</dbReference>
<name>A0A419EWA3_9BACT</name>
<evidence type="ECO:0000256" key="2">
    <source>
        <dbReference type="ARBA" id="ARBA00022723"/>
    </source>
</evidence>
<evidence type="ECO:0000256" key="3">
    <source>
        <dbReference type="ARBA" id="ARBA00022801"/>
    </source>
</evidence>
<dbReference type="InterPro" id="IPR000917">
    <property type="entry name" value="Sulfatase_N"/>
</dbReference>
<comment type="similarity">
    <text evidence="1">Belongs to the sulfatase family.</text>
</comment>
<dbReference type="PROSITE" id="PS51318">
    <property type="entry name" value="TAT"/>
    <property type="match status" value="1"/>
</dbReference>
<dbReference type="EMBL" id="QZKI01000089">
    <property type="protein sequence ID" value="RJP68755.1"/>
    <property type="molecule type" value="Genomic_DNA"/>
</dbReference>